<evidence type="ECO:0008006" key="4">
    <source>
        <dbReference type="Google" id="ProtNLM"/>
    </source>
</evidence>
<feature type="transmembrane region" description="Helical" evidence="1">
    <location>
        <begin position="15"/>
        <end position="34"/>
    </location>
</feature>
<organism evidence="2 3">
    <name type="scientific">Hyaloperonospora brassicae</name>
    <name type="common">Brassica downy mildew</name>
    <name type="synonym">Peronospora brassicae</name>
    <dbReference type="NCBI Taxonomy" id="162125"/>
    <lineage>
        <taxon>Eukaryota</taxon>
        <taxon>Sar</taxon>
        <taxon>Stramenopiles</taxon>
        <taxon>Oomycota</taxon>
        <taxon>Peronosporomycetes</taxon>
        <taxon>Peronosporales</taxon>
        <taxon>Peronosporaceae</taxon>
        <taxon>Hyaloperonospora</taxon>
    </lineage>
</organism>
<evidence type="ECO:0000313" key="3">
    <source>
        <dbReference type="Proteomes" id="UP001162031"/>
    </source>
</evidence>
<evidence type="ECO:0000256" key="1">
    <source>
        <dbReference type="SAM" id="Phobius"/>
    </source>
</evidence>
<gene>
    <name evidence="2" type="ORF">HBR001_LOCUS6732</name>
</gene>
<keyword evidence="1" id="KW-0812">Transmembrane</keyword>
<keyword evidence="1" id="KW-1133">Transmembrane helix</keyword>
<dbReference type="AlphaFoldDB" id="A0AAV0ULI9"/>
<keyword evidence="1" id="KW-0472">Membrane</keyword>
<protein>
    <recommendedName>
        <fullName evidence="4">Glycosyl transferase family 1 domain-containing protein</fullName>
    </recommendedName>
</protein>
<accession>A0AAV0ULI9</accession>
<dbReference type="Proteomes" id="UP001162031">
    <property type="component" value="Unassembled WGS sequence"/>
</dbReference>
<dbReference type="Gene3D" id="3.40.50.2000">
    <property type="entry name" value="Glycogen Phosphorylase B"/>
    <property type="match status" value="1"/>
</dbReference>
<name>A0AAV0ULI9_HYABA</name>
<comment type="caution">
    <text evidence="2">The sequence shown here is derived from an EMBL/GenBank/DDBJ whole genome shotgun (WGS) entry which is preliminary data.</text>
</comment>
<proteinExistence type="predicted"/>
<reference evidence="2" key="1">
    <citation type="submission" date="2022-12" db="EMBL/GenBank/DDBJ databases">
        <authorList>
            <person name="Webb A."/>
        </authorList>
    </citation>
    <scope>NUCLEOTIDE SEQUENCE</scope>
    <source>
        <strain evidence="2">Hp1</strain>
    </source>
</reference>
<evidence type="ECO:0000313" key="2">
    <source>
        <dbReference type="EMBL" id="CAI5736146.1"/>
    </source>
</evidence>
<keyword evidence="3" id="KW-1185">Reference proteome</keyword>
<dbReference type="Pfam" id="PF13692">
    <property type="entry name" value="Glyco_trans_1_4"/>
    <property type="match status" value="1"/>
</dbReference>
<dbReference type="EMBL" id="CANTFL010001296">
    <property type="protein sequence ID" value="CAI5736146.1"/>
    <property type="molecule type" value="Genomic_DNA"/>
</dbReference>
<dbReference type="SUPFAM" id="SSF53756">
    <property type="entry name" value="UDP-Glycosyltransferase/glycogen phosphorylase"/>
    <property type="match status" value="1"/>
</dbReference>
<sequence>MTGPGWPHVPTGRRFRLHAVFGALLVLGVFTLWLQMTPFLQSLSRTKGQHPVASTASHVTPLFGNGAAGAGKKEVLDDDLLHLSLLHEHCVRDASVSLPWTFGSPGNQLPNASASNPEVVMHLKDENLLAKLRQCPDVDIFLPLGLRGNGYCQDAVAYVKYLQSRLLPQWALQVKLFDPDLGRGVDYFDLCPKTPMLFFNHYWNGVPSMPRWPKDKPIYMMPNIDMFEITAVHYWQVDAVLCKTRVCYDRVTQWYEQEGNPRGARVFYTKHTSSDPATFARKRLGKSAIVPKDFATIKLVHTAGTSASKGTRELVECWVHEPDLPPLDVYIDSGPFNRLIKKDLKASMQHSRSPLNLTVGMVERSAFAKLTAEAAFHMCPSISEGYGHYINQARAAGAVVITTDLPPMNELISSGETGFLIPVKRRANSRQLMGGEYKGKHGLKGVSGLLGSFGGPDVCKAVRELVENTTTKERAAMGAKAHRAYHEDTHFFARAMEELRQHARGSGLIVYHFHAVARYLTKGMQKLRSFAQP</sequence>